<dbReference type="InterPro" id="IPR013766">
    <property type="entry name" value="Thioredoxin_domain"/>
</dbReference>
<dbReference type="Gene3D" id="3.40.30.10">
    <property type="entry name" value="Glutaredoxin"/>
    <property type="match status" value="1"/>
</dbReference>
<protein>
    <submittedName>
        <fullName evidence="7">TlpA family protein disulfide reductase</fullName>
    </submittedName>
</protein>
<feature type="domain" description="Thioredoxin" evidence="6">
    <location>
        <begin position="710"/>
        <end position="856"/>
    </location>
</feature>
<dbReference type="Proteomes" id="UP000746690">
    <property type="component" value="Unassembled WGS sequence"/>
</dbReference>
<accession>A0ABX1S4X9</accession>
<sequence>MKKHSFIYLLLMLICTNVFAQKIIENPDYGNSTVSGDVTKIEILEDATVLHFHIKYRPGYWISIPKKTFIKSVDSEEKLFVTKAEGIPLNKRYFMPESGEVDYKLYFPKLNKSINEIDFGEANDGGTWYIYNIIINEEEGGIPKVLRGNWMLTDGSNQWHYGFHSKKAIINKKIWNYKSVEKKGKKITVVLENGSNVKTVYAKLLKNGRVALGEDSKNLQNYSLEKTDNPNYELANNIEYKEPIFSLGETTYSGAIKGFTSRAEQKTGTLHINNAFLGNQESHLIKIADDGSFSIKIPITHPQSAFVRMSNGAYTVFLEPGRETFHYIHGNKSFFMGECAQLNTDLQALEFIRYFNHQKTRKNIGVTSPEDYKKICLDVRDKELKALEEYAKEHFVSKKALQIKKLQIELSAYQNVLGYDMFRGSLKRQNEKAKSEKKKKPFENFEVNEDYYDFLPKDIINNKLALLSNDYYFFVNRLIYADIFKVDQSSRLILADITDWLQKNNKELSVEELEMVEMSKQIETPEIIKKEQLFRKAHGKVMQAFYKKYQEDIKNYSHSLKENTLKPKHRHFLVNMAEYLKDKGKILSDEEKKMVEAAKIMKTKEELEKERVFNEIYWEVRNQFYKKHQTDISTMSREKHYAKRDKKIKAFFGKSDAFLYDLIRLQRAGKKLEDYQVYSDDELTRVQGELKDPFLANYLAKANERTKASIEENKTKGGYTVNEVNKTEGDELFDSMVKKFKGKVVYVDFWATWCGPCKSGIRKIIPLKEEMKNEDVVFLYITNQTSPEGTWKNAIANIKGEHYRVSADEWNYLSDKFKISGIPHYTLVNKKGEIVKPKMGHNSNARLKTILKAEMEK</sequence>
<evidence type="ECO:0000259" key="6">
    <source>
        <dbReference type="PROSITE" id="PS51352"/>
    </source>
</evidence>
<keyword evidence="2" id="KW-0201">Cytochrome c-type biogenesis</keyword>
<comment type="caution">
    <text evidence="7">The sequence shown here is derived from an EMBL/GenBank/DDBJ whole genome shotgun (WGS) entry which is preliminary data.</text>
</comment>
<gene>
    <name evidence="7" type="ORF">HHX25_19605</name>
</gene>
<dbReference type="InterPro" id="IPR050553">
    <property type="entry name" value="Thioredoxin_ResA/DsbE_sf"/>
</dbReference>
<dbReference type="PANTHER" id="PTHR42852:SF6">
    <property type="entry name" value="THIOL:DISULFIDE INTERCHANGE PROTEIN DSBE"/>
    <property type="match status" value="1"/>
</dbReference>
<evidence type="ECO:0000256" key="2">
    <source>
        <dbReference type="ARBA" id="ARBA00022748"/>
    </source>
</evidence>
<keyword evidence="4" id="KW-0676">Redox-active center</keyword>
<dbReference type="CDD" id="cd02966">
    <property type="entry name" value="TlpA_like_family"/>
    <property type="match status" value="1"/>
</dbReference>
<keyword evidence="3" id="KW-1015">Disulfide bond</keyword>
<dbReference type="Pfam" id="PF08534">
    <property type="entry name" value="Redoxin"/>
    <property type="match status" value="1"/>
</dbReference>
<dbReference type="RefSeq" id="WP_169676963.1">
    <property type="nucleotide sequence ID" value="NZ_JABBHF010000015.1"/>
</dbReference>
<dbReference type="PANTHER" id="PTHR42852">
    <property type="entry name" value="THIOL:DISULFIDE INTERCHANGE PROTEIN DSBE"/>
    <property type="match status" value="1"/>
</dbReference>
<name>A0ABX1S4X9_9FLAO</name>
<reference evidence="7 8" key="1">
    <citation type="submission" date="2020-04" db="EMBL/GenBank/DDBJ databases">
        <title>A Flavivirga sp. nov.</title>
        <authorList>
            <person name="Sun X."/>
        </authorList>
    </citation>
    <scope>NUCLEOTIDE SEQUENCE [LARGE SCALE GENOMIC DNA]</scope>
    <source>
        <strain evidence="7 8">Y03</strain>
    </source>
</reference>
<evidence type="ECO:0000256" key="5">
    <source>
        <dbReference type="SAM" id="SignalP"/>
    </source>
</evidence>
<evidence type="ECO:0000313" key="8">
    <source>
        <dbReference type="Proteomes" id="UP000746690"/>
    </source>
</evidence>
<feature type="signal peptide" evidence="5">
    <location>
        <begin position="1"/>
        <end position="20"/>
    </location>
</feature>
<dbReference type="InterPro" id="IPR013740">
    <property type="entry name" value="Redoxin"/>
</dbReference>
<dbReference type="SUPFAM" id="SSF52833">
    <property type="entry name" value="Thioredoxin-like"/>
    <property type="match status" value="1"/>
</dbReference>
<keyword evidence="5" id="KW-0732">Signal</keyword>
<evidence type="ECO:0000313" key="7">
    <source>
        <dbReference type="EMBL" id="NMH89722.1"/>
    </source>
</evidence>
<evidence type="ECO:0000256" key="4">
    <source>
        <dbReference type="ARBA" id="ARBA00023284"/>
    </source>
</evidence>
<feature type="chain" id="PRO_5046757484" evidence="5">
    <location>
        <begin position="21"/>
        <end position="857"/>
    </location>
</feature>
<dbReference type="InterPro" id="IPR036249">
    <property type="entry name" value="Thioredoxin-like_sf"/>
</dbReference>
<organism evidence="7 8">
    <name type="scientific">Flavivirga algicola</name>
    <dbReference type="NCBI Taxonomy" id="2729136"/>
    <lineage>
        <taxon>Bacteria</taxon>
        <taxon>Pseudomonadati</taxon>
        <taxon>Bacteroidota</taxon>
        <taxon>Flavobacteriia</taxon>
        <taxon>Flavobacteriales</taxon>
        <taxon>Flavobacteriaceae</taxon>
        <taxon>Flavivirga</taxon>
    </lineage>
</organism>
<evidence type="ECO:0000256" key="1">
    <source>
        <dbReference type="ARBA" id="ARBA00004196"/>
    </source>
</evidence>
<comment type="subcellular location">
    <subcellularLocation>
        <location evidence="1">Cell envelope</location>
    </subcellularLocation>
</comment>
<evidence type="ECO:0000256" key="3">
    <source>
        <dbReference type="ARBA" id="ARBA00023157"/>
    </source>
</evidence>
<dbReference type="EMBL" id="JABBHF010000015">
    <property type="protein sequence ID" value="NMH89722.1"/>
    <property type="molecule type" value="Genomic_DNA"/>
</dbReference>
<proteinExistence type="predicted"/>
<dbReference type="PROSITE" id="PS51352">
    <property type="entry name" value="THIOREDOXIN_2"/>
    <property type="match status" value="1"/>
</dbReference>
<keyword evidence="8" id="KW-1185">Reference proteome</keyword>